<evidence type="ECO:0000256" key="1">
    <source>
        <dbReference type="ARBA" id="ARBA00010688"/>
    </source>
</evidence>
<dbReference type="Pfam" id="PF00294">
    <property type="entry name" value="PfkB"/>
    <property type="match status" value="1"/>
</dbReference>
<comment type="caution">
    <text evidence="5">The sequence shown here is derived from an EMBL/GenBank/DDBJ whole genome shotgun (WGS) entry which is preliminary data.</text>
</comment>
<gene>
    <name evidence="5" type="ORF">MR241_08955</name>
</gene>
<name>A0AAE3FID8_9BACT</name>
<evidence type="ECO:0000256" key="2">
    <source>
        <dbReference type="ARBA" id="ARBA00022679"/>
    </source>
</evidence>
<dbReference type="Gene3D" id="3.40.1190.20">
    <property type="match status" value="1"/>
</dbReference>
<dbReference type="InterPro" id="IPR029056">
    <property type="entry name" value="Ribokinase-like"/>
</dbReference>
<accession>A0AAE3FID8</accession>
<proteinExistence type="inferred from homology"/>
<dbReference type="AlphaFoldDB" id="A0AAE3FID8"/>
<dbReference type="EMBL" id="JALEMU010000150">
    <property type="protein sequence ID" value="MCI5756403.1"/>
    <property type="molecule type" value="Genomic_DNA"/>
</dbReference>
<evidence type="ECO:0000256" key="3">
    <source>
        <dbReference type="ARBA" id="ARBA00022777"/>
    </source>
</evidence>
<feature type="domain" description="Carbohydrate kinase PfkB" evidence="4">
    <location>
        <begin position="1"/>
        <end position="310"/>
    </location>
</feature>
<evidence type="ECO:0000259" key="4">
    <source>
        <dbReference type="Pfam" id="PF00294"/>
    </source>
</evidence>
<evidence type="ECO:0000313" key="5">
    <source>
        <dbReference type="EMBL" id="MCI5756403.1"/>
    </source>
</evidence>
<keyword evidence="2" id="KW-0808">Transferase</keyword>
<keyword evidence="3 5" id="KW-0418">Kinase</keyword>
<organism evidence="5 6">
    <name type="scientific">Candidatus Colimorpha enterica</name>
    <dbReference type="NCBI Taxonomy" id="3083063"/>
    <lineage>
        <taxon>Bacteria</taxon>
        <taxon>Pseudomonadati</taxon>
        <taxon>Bacteroidota</taxon>
        <taxon>Bacteroidia</taxon>
        <taxon>Bacteroidales</taxon>
        <taxon>Candidatus Colimorpha</taxon>
    </lineage>
</organism>
<dbReference type="InterPro" id="IPR052700">
    <property type="entry name" value="Carb_kinase_PfkB-like"/>
</dbReference>
<protein>
    <submittedName>
        <fullName evidence="5">Sugar kinase</fullName>
    </submittedName>
</protein>
<dbReference type="PANTHER" id="PTHR43320">
    <property type="entry name" value="SUGAR KINASE"/>
    <property type="match status" value="1"/>
</dbReference>
<comment type="similarity">
    <text evidence="1">Belongs to the carbohydrate kinase PfkB family.</text>
</comment>
<dbReference type="CDD" id="cd01166">
    <property type="entry name" value="KdgK"/>
    <property type="match status" value="1"/>
</dbReference>
<dbReference type="Proteomes" id="UP001139365">
    <property type="component" value="Unassembled WGS sequence"/>
</dbReference>
<dbReference type="GO" id="GO:0016301">
    <property type="term" value="F:kinase activity"/>
    <property type="evidence" value="ECO:0007669"/>
    <property type="project" value="UniProtKB-KW"/>
</dbReference>
<dbReference type="SUPFAM" id="SSF53613">
    <property type="entry name" value="Ribokinase-like"/>
    <property type="match status" value="1"/>
</dbReference>
<evidence type="ECO:0000313" key="6">
    <source>
        <dbReference type="Proteomes" id="UP001139365"/>
    </source>
</evidence>
<dbReference type="InterPro" id="IPR011611">
    <property type="entry name" value="PfkB_dom"/>
</dbReference>
<sequence length="340" mass="36845">MKKVVTMGDLMISLVAPDNERFTQASSFNVFYTGAEANVSVSLAILGLHSVYMTRVPDNDIGQCALNALRKYGVDVTLCPKGGSRLGVLYMEKGTAQRPSKVIYDRWGSGICEAEPEHFDWEAAFSGADWFHFTGITPGLTDKTAALTLYACKKAKEMGLIVSCDPNYRSKLWTKEKARSVMSKILPYVDVLITNEGQSADIFGIVPPNPSPIGVPTSHESAIFIAEELRKRFGCGKVAITIRTTLSGNDHNFAAMLSDGTGYYFSREYKMHVLDRVGGGDAFAAGLIFAGESGYDPQYGIEFATAASVLKHSIESDFNLSTLDEIKALAGGDGTGNIKR</sequence>
<reference evidence="5 6" key="1">
    <citation type="submission" date="2022-03" db="EMBL/GenBank/DDBJ databases">
        <title>Metagenome-assembled genomes from swine fecal metagenomes.</title>
        <authorList>
            <person name="Holman D.B."/>
            <person name="Kommadath A."/>
        </authorList>
    </citation>
    <scope>NUCLEOTIDE SEQUENCE [LARGE SCALE GENOMIC DNA]</scope>
    <source>
        <strain evidence="5">SUG147</strain>
    </source>
</reference>
<dbReference type="PANTHER" id="PTHR43320:SF2">
    <property type="entry name" value="2-DEHYDRO-3-DEOXYGLUCONOKINASE_2-DEHYDRO-3-DEOXYGALACTONOKINASE"/>
    <property type="match status" value="1"/>
</dbReference>